<dbReference type="InterPro" id="IPR014710">
    <property type="entry name" value="RmlC-like_jellyroll"/>
</dbReference>
<proteinExistence type="predicted"/>
<dbReference type="InterPro" id="IPR011051">
    <property type="entry name" value="RmlC_Cupin_sf"/>
</dbReference>
<dbReference type="EMBL" id="BAABHO010000007">
    <property type="protein sequence ID" value="GAA4780658.1"/>
    <property type="molecule type" value="Genomic_DNA"/>
</dbReference>
<dbReference type="RefSeq" id="WP_345411897.1">
    <property type="nucleotide sequence ID" value="NZ_BAABHO010000007.1"/>
</dbReference>
<evidence type="ECO:0000259" key="1">
    <source>
        <dbReference type="Pfam" id="PF12973"/>
    </source>
</evidence>
<name>A0ABP9AJ10_9PSEU</name>
<organism evidence="2 3">
    <name type="scientific">Actinomycetospora chlora</name>
    <dbReference type="NCBI Taxonomy" id="663608"/>
    <lineage>
        <taxon>Bacteria</taxon>
        <taxon>Bacillati</taxon>
        <taxon>Actinomycetota</taxon>
        <taxon>Actinomycetes</taxon>
        <taxon>Pseudonocardiales</taxon>
        <taxon>Pseudonocardiaceae</taxon>
        <taxon>Actinomycetospora</taxon>
    </lineage>
</organism>
<dbReference type="Pfam" id="PF12973">
    <property type="entry name" value="Cupin_7"/>
    <property type="match status" value="1"/>
</dbReference>
<protein>
    <recommendedName>
        <fullName evidence="1">ChrR-like cupin domain-containing protein</fullName>
    </recommendedName>
</protein>
<comment type="caution">
    <text evidence="2">The sequence shown here is derived from an EMBL/GenBank/DDBJ whole genome shotgun (WGS) entry which is preliminary data.</text>
</comment>
<dbReference type="InterPro" id="IPR025979">
    <property type="entry name" value="ChrR-like_cupin_dom"/>
</dbReference>
<dbReference type="Proteomes" id="UP001500928">
    <property type="component" value="Unassembled WGS sequence"/>
</dbReference>
<reference evidence="3" key="1">
    <citation type="journal article" date="2019" name="Int. J. Syst. Evol. Microbiol.">
        <title>The Global Catalogue of Microorganisms (GCM) 10K type strain sequencing project: providing services to taxonomists for standard genome sequencing and annotation.</title>
        <authorList>
            <consortium name="The Broad Institute Genomics Platform"/>
            <consortium name="The Broad Institute Genome Sequencing Center for Infectious Disease"/>
            <person name="Wu L."/>
            <person name="Ma J."/>
        </authorList>
    </citation>
    <scope>NUCLEOTIDE SEQUENCE [LARGE SCALE GENOMIC DNA]</scope>
    <source>
        <strain evidence="3">JCM 17979</strain>
    </source>
</reference>
<gene>
    <name evidence="2" type="ORF">GCM10023200_12390</name>
</gene>
<evidence type="ECO:0000313" key="2">
    <source>
        <dbReference type="EMBL" id="GAA4780658.1"/>
    </source>
</evidence>
<evidence type="ECO:0000313" key="3">
    <source>
        <dbReference type="Proteomes" id="UP001500928"/>
    </source>
</evidence>
<dbReference type="SUPFAM" id="SSF51182">
    <property type="entry name" value="RmlC-like cupins"/>
    <property type="match status" value="1"/>
</dbReference>
<keyword evidence="3" id="KW-1185">Reference proteome</keyword>
<accession>A0ABP9AJ10</accession>
<dbReference type="Gene3D" id="2.60.120.10">
    <property type="entry name" value="Jelly Rolls"/>
    <property type="match status" value="1"/>
</dbReference>
<sequence>MTTPSTPVELTVVDTTTAAWQGFPVAYIGANLEHVPLVEDPETGMTVLKMVYRAGFTNPWHSHPCAHGVYVLEGVLNTHQGDYPAGSFVWFPEGGVMQHGATQDQDVTFLFITNKPFDIHFVGDEDDPEAPTM</sequence>
<feature type="domain" description="ChrR-like cupin" evidence="1">
    <location>
        <begin position="11"/>
        <end position="116"/>
    </location>
</feature>